<dbReference type="FunFam" id="3.30.300.20:FF:000002">
    <property type="entry name" value="Transcription termination/antitermination protein NusA"/>
    <property type="match status" value="1"/>
</dbReference>
<dbReference type="CDD" id="cd22529">
    <property type="entry name" value="KH-II_NusA_rpt2"/>
    <property type="match status" value="1"/>
</dbReference>
<evidence type="ECO:0000256" key="7">
    <source>
        <dbReference type="HAMAP-Rule" id="MF_00945"/>
    </source>
</evidence>
<comment type="caution">
    <text evidence="10">The sequence shown here is derived from an EMBL/GenBank/DDBJ whole genome shotgun (WGS) entry which is preliminary data.</text>
</comment>
<evidence type="ECO:0000256" key="3">
    <source>
        <dbReference type="ARBA" id="ARBA00022814"/>
    </source>
</evidence>
<dbReference type="SUPFAM" id="SSF54814">
    <property type="entry name" value="Prokaryotic type KH domain (KH-domain type II)"/>
    <property type="match status" value="2"/>
</dbReference>
<feature type="domain" description="S1 motif" evidence="9">
    <location>
        <begin position="142"/>
        <end position="206"/>
    </location>
</feature>
<organism evidence="10 11">
    <name type="scientific">candidate division GN15 bacterium</name>
    <dbReference type="NCBI Taxonomy" id="2072418"/>
    <lineage>
        <taxon>Bacteria</taxon>
        <taxon>candidate division GN15</taxon>
    </lineage>
</organism>
<dbReference type="GO" id="GO:0003723">
    <property type="term" value="F:RNA binding"/>
    <property type="evidence" value="ECO:0007669"/>
    <property type="project" value="UniProtKB-UniRule"/>
</dbReference>
<proteinExistence type="inferred from homology"/>
<evidence type="ECO:0000256" key="4">
    <source>
        <dbReference type="ARBA" id="ARBA00022884"/>
    </source>
</evidence>
<evidence type="ECO:0000313" key="11">
    <source>
        <dbReference type="Proteomes" id="UP000250918"/>
    </source>
</evidence>
<evidence type="ECO:0000256" key="5">
    <source>
        <dbReference type="ARBA" id="ARBA00023015"/>
    </source>
</evidence>
<dbReference type="InterPro" id="IPR015946">
    <property type="entry name" value="KH_dom-like_a/b"/>
</dbReference>
<dbReference type="GO" id="GO:0006353">
    <property type="term" value="P:DNA-templated transcription termination"/>
    <property type="evidence" value="ECO:0007669"/>
    <property type="project" value="UniProtKB-UniRule"/>
</dbReference>
<dbReference type="Pfam" id="PF08529">
    <property type="entry name" value="NusA_N"/>
    <property type="match status" value="1"/>
</dbReference>
<dbReference type="InterPro" id="IPR003583">
    <property type="entry name" value="Hlx-hairpin-Hlx_DNA-bd_motif"/>
</dbReference>
<accession>A0A855XCM6</accession>
<reference evidence="10 11" key="1">
    <citation type="journal article" date="2018" name="ISME J.">
        <title>A methanotrophic archaeon couples anaerobic oxidation of methane to Fe(III) reduction.</title>
        <authorList>
            <person name="Cai C."/>
            <person name="Leu A.O."/>
            <person name="Xie G.J."/>
            <person name="Guo J."/>
            <person name="Feng Y."/>
            <person name="Zhao J.X."/>
            <person name="Tyson G.W."/>
            <person name="Yuan Z."/>
            <person name="Hu S."/>
        </authorList>
    </citation>
    <scope>NUCLEOTIDE SEQUENCE [LARGE SCALE GENOMIC DNA]</scope>
    <source>
        <strain evidence="10">FeB_12</strain>
    </source>
</reference>
<evidence type="ECO:0000256" key="6">
    <source>
        <dbReference type="ARBA" id="ARBA00023163"/>
    </source>
</evidence>
<dbReference type="InterPro" id="IPR010213">
    <property type="entry name" value="TF_NusA"/>
</dbReference>
<dbReference type="SMART" id="SM00322">
    <property type="entry name" value="KH"/>
    <property type="match status" value="1"/>
</dbReference>
<comment type="function">
    <text evidence="7">Participates in both transcription termination and antitermination.</text>
</comment>
<dbReference type="InterPro" id="IPR009019">
    <property type="entry name" value="KH_sf_prok-type"/>
</dbReference>
<dbReference type="PROSITE" id="PS50084">
    <property type="entry name" value="KH_TYPE_1"/>
    <property type="match status" value="1"/>
</dbReference>
<keyword evidence="3 7" id="KW-0889">Transcription antitermination</keyword>
<feature type="compositionally biased region" description="Acidic residues" evidence="8">
    <location>
        <begin position="457"/>
        <end position="471"/>
    </location>
</feature>
<feature type="region of interest" description="Disordered" evidence="8">
    <location>
        <begin position="429"/>
        <end position="477"/>
    </location>
</feature>
<dbReference type="SMART" id="SM00316">
    <property type="entry name" value="S1"/>
    <property type="match status" value="1"/>
</dbReference>
<dbReference type="SUPFAM" id="SSF47794">
    <property type="entry name" value="Rad51 N-terminal domain-like"/>
    <property type="match status" value="1"/>
</dbReference>
<comment type="similarity">
    <text evidence="7">Belongs to the NusA family.</text>
</comment>
<comment type="subcellular location">
    <subcellularLocation>
        <location evidence="7">Cytoplasm</location>
    </subcellularLocation>
</comment>
<evidence type="ECO:0000256" key="1">
    <source>
        <dbReference type="ARBA" id="ARBA00022472"/>
    </source>
</evidence>
<dbReference type="InterPro" id="IPR036555">
    <property type="entry name" value="NusA_N_sf"/>
</dbReference>
<dbReference type="CDD" id="cd04455">
    <property type="entry name" value="S1_NusA"/>
    <property type="match status" value="1"/>
</dbReference>
<keyword evidence="1 7" id="KW-0806">Transcription termination</keyword>
<evidence type="ECO:0000256" key="8">
    <source>
        <dbReference type="SAM" id="MobiDB-lite"/>
    </source>
</evidence>
<dbReference type="SMART" id="SM00278">
    <property type="entry name" value="HhH1"/>
    <property type="match status" value="2"/>
</dbReference>
<dbReference type="Gene3D" id="3.30.300.20">
    <property type="match status" value="2"/>
</dbReference>
<dbReference type="InterPro" id="IPR010995">
    <property type="entry name" value="DNA_repair_Rad51/TF_NusA_a-hlx"/>
</dbReference>
<dbReference type="Proteomes" id="UP000250918">
    <property type="component" value="Unassembled WGS sequence"/>
</dbReference>
<gene>
    <name evidence="7" type="primary">nusA</name>
    <name evidence="10" type="ORF">C3F09_01560</name>
</gene>
<dbReference type="InterPro" id="IPR012340">
    <property type="entry name" value="NA-bd_OB-fold"/>
</dbReference>
<keyword evidence="4 7" id="KW-0694">RNA-binding</keyword>
<dbReference type="PROSITE" id="PS50126">
    <property type="entry name" value="S1"/>
    <property type="match status" value="1"/>
</dbReference>
<evidence type="ECO:0000259" key="9">
    <source>
        <dbReference type="PROSITE" id="PS50126"/>
    </source>
</evidence>
<dbReference type="AlphaFoldDB" id="A0A855XCM6"/>
<dbReference type="InterPro" id="IPR003029">
    <property type="entry name" value="S1_domain"/>
</dbReference>
<dbReference type="FunFam" id="3.30.300.20:FF:000005">
    <property type="entry name" value="Transcription termination/antitermination protein NusA"/>
    <property type="match status" value="1"/>
</dbReference>
<dbReference type="GO" id="GO:0003677">
    <property type="term" value="F:DNA binding"/>
    <property type="evidence" value="ECO:0007669"/>
    <property type="project" value="InterPro"/>
</dbReference>
<dbReference type="GO" id="GO:0031564">
    <property type="term" value="P:transcription antitermination"/>
    <property type="evidence" value="ECO:0007669"/>
    <property type="project" value="UniProtKB-UniRule"/>
</dbReference>
<sequence length="477" mass="53577">MTENLFMAFDMLEAMTLIAREKNIDFDSVVETLEASLLAAAKKKYAYTDNISFKFDRKANELYMIASKKVVNQINDPNTEIALADAKGYDPDAELGDDLEIYLDYEAEFGRNAINSAKQILIQKIREAEHERIYAEYIDKVGQLVTGVVQQIDKGNVIVNLGRGEGILRIKEQIPREKFRQGDRIRAYIQDVQKTPRGPEIVLSRVNNEFLKALFALEVPEIYEKVIEIKAIAREPGERAKIAVWSSDERIDPVGACVGIKGVRVQSIVRELNNERIDIVPYTSNPELFVTRALAPAKVVHIEVFDIEKKMTVAVEDEKLSLAIGRNGQNARLASKLTGWKVNIMSETDYEEARKREAELLVPVGDLEGVGSKIRDRLVAADISSVQRLAASTIETLVKIDGIGEKTAETLIERAKEFVAQLEEERELREKAEAAARKSQEEDKKLGVSDVFHDDVEPIEESQPESAESTEEDAKPE</sequence>
<dbReference type="Gene3D" id="1.10.150.20">
    <property type="entry name" value="5' to 3' exonuclease, C-terminal subdomain"/>
    <property type="match status" value="1"/>
</dbReference>
<keyword evidence="6 7" id="KW-0804">Transcription</keyword>
<protein>
    <recommendedName>
        <fullName evidence="7">Transcription termination/antitermination protein NusA</fullName>
    </recommendedName>
</protein>
<dbReference type="GO" id="GO:0003700">
    <property type="term" value="F:DNA-binding transcription factor activity"/>
    <property type="evidence" value="ECO:0007669"/>
    <property type="project" value="InterPro"/>
</dbReference>
<keyword evidence="5 7" id="KW-0805">Transcription regulation</keyword>
<dbReference type="NCBIfam" id="TIGR01953">
    <property type="entry name" value="NusA"/>
    <property type="match status" value="1"/>
</dbReference>
<comment type="subunit">
    <text evidence="7">Monomer. Binds directly to the core enzyme of the DNA-dependent RNA polymerase and to nascent RNA.</text>
</comment>
<dbReference type="CDD" id="cd02134">
    <property type="entry name" value="KH-II_NusA_rpt1"/>
    <property type="match status" value="1"/>
</dbReference>
<dbReference type="InterPro" id="IPR058582">
    <property type="entry name" value="KH_NusA_2nd"/>
</dbReference>
<dbReference type="Gene3D" id="3.30.1480.10">
    <property type="entry name" value="NusA, N-terminal domain"/>
    <property type="match status" value="1"/>
</dbReference>
<dbReference type="InterPro" id="IPR025249">
    <property type="entry name" value="TF_NusA_KH_1st"/>
</dbReference>
<dbReference type="PANTHER" id="PTHR22648">
    <property type="entry name" value="TRANSCRIPTION TERMINATION FACTOR NUSA"/>
    <property type="match status" value="1"/>
</dbReference>
<dbReference type="Pfam" id="PF13184">
    <property type="entry name" value="KH_NusA_1st"/>
    <property type="match status" value="1"/>
</dbReference>
<dbReference type="Pfam" id="PF26594">
    <property type="entry name" value="KH_NusA_2nd"/>
    <property type="match status" value="1"/>
</dbReference>
<dbReference type="Gene3D" id="2.40.50.140">
    <property type="entry name" value="Nucleic acid-binding proteins"/>
    <property type="match status" value="1"/>
</dbReference>
<evidence type="ECO:0000256" key="2">
    <source>
        <dbReference type="ARBA" id="ARBA00022490"/>
    </source>
</evidence>
<dbReference type="HAMAP" id="MF_00945_B">
    <property type="entry name" value="NusA_B"/>
    <property type="match status" value="1"/>
</dbReference>
<dbReference type="InterPro" id="IPR004087">
    <property type="entry name" value="KH_dom"/>
</dbReference>
<dbReference type="PANTHER" id="PTHR22648:SF0">
    <property type="entry name" value="TRANSCRIPTION TERMINATION_ANTITERMINATION PROTEIN NUSA"/>
    <property type="match status" value="1"/>
</dbReference>
<dbReference type="GO" id="GO:0006281">
    <property type="term" value="P:DNA repair"/>
    <property type="evidence" value="ECO:0007669"/>
    <property type="project" value="InterPro"/>
</dbReference>
<dbReference type="Pfam" id="PF14520">
    <property type="entry name" value="HHH_5"/>
    <property type="match status" value="1"/>
</dbReference>
<dbReference type="InterPro" id="IPR013735">
    <property type="entry name" value="TF_NusA_N"/>
</dbReference>
<dbReference type="EMBL" id="PQAP01000006">
    <property type="protein sequence ID" value="PWB75973.1"/>
    <property type="molecule type" value="Genomic_DNA"/>
</dbReference>
<dbReference type="GO" id="GO:0000166">
    <property type="term" value="F:nucleotide binding"/>
    <property type="evidence" value="ECO:0007669"/>
    <property type="project" value="InterPro"/>
</dbReference>
<dbReference type="SUPFAM" id="SSF69705">
    <property type="entry name" value="Transcription factor NusA, N-terminal domain"/>
    <property type="match status" value="1"/>
</dbReference>
<dbReference type="Pfam" id="PF00575">
    <property type="entry name" value="S1"/>
    <property type="match status" value="1"/>
</dbReference>
<keyword evidence="2 7" id="KW-0963">Cytoplasm</keyword>
<dbReference type="SUPFAM" id="SSF50249">
    <property type="entry name" value="Nucleic acid-binding proteins"/>
    <property type="match status" value="1"/>
</dbReference>
<evidence type="ECO:0000313" key="10">
    <source>
        <dbReference type="EMBL" id="PWB75973.1"/>
    </source>
</evidence>
<dbReference type="InterPro" id="IPR030842">
    <property type="entry name" value="TF_NusA_bacterial"/>
</dbReference>
<feature type="compositionally biased region" description="Basic and acidic residues" evidence="8">
    <location>
        <begin position="429"/>
        <end position="456"/>
    </location>
</feature>
<dbReference type="GO" id="GO:0005829">
    <property type="term" value="C:cytosol"/>
    <property type="evidence" value="ECO:0007669"/>
    <property type="project" value="TreeGrafter"/>
</dbReference>
<dbReference type="FunFam" id="2.40.50.140:FF:000058">
    <property type="entry name" value="Transcription termination/antitermination protein NusA"/>
    <property type="match status" value="1"/>
</dbReference>
<name>A0A855XCM6_9BACT</name>